<keyword evidence="2" id="KW-1185">Reference proteome</keyword>
<dbReference type="SUPFAM" id="SSF143011">
    <property type="entry name" value="RelE-like"/>
    <property type="match status" value="1"/>
</dbReference>
<name>A0A1G8W663_9BACI</name>
<dbReference type="AlphaFoldDB" id="A0A1G8W663"/>
<reference evidence="2" key="1">
    <citation type="submission" date="2016-10" db="EMBL/GenBank/DDBJ databases">
        <authorList>
            <person name="Varghese N."/>
            <person name="Submissions S."/>
        </authorList>
    </citation>
    <scope>NUCLEOTIDE SEQUENCE [LARGE SCALE GENOMIC DNA]</scope>
    <source>
        <strain evidence="2">DSM 4771</strain>
    </source>
</reference>
<sequence>MEKAKLRVQNPAKKFFKKIKDKQLTGKYEDAIETIRLDPYHAGEPKTGDLSGVYGYDIRHNKTGYELAYTIDEDDEGNIVIILHAGTREQFYKELKRYL</sequence>
<dbReference type="OrthoDB" id="82378at2"/>
<gene>
    <name evidence="1" type="ORF">SAMN04490247_3048</name>
</gene>
<dbReference type="RefSeq" id="WP_093194705.1">
    <property type="nucleotide sequence ID" value="NZ_FNEV01000013.1"/>
</dbReference>
<protein>
    <submittedName>
        <fullName evidence="1">ParE-like toxin of type II toxin-antitoxin system</fullName>
    </submittedName>
</protein>
<accession>A0A1G8W663</accession>
<dbReference type="Proteomes" id="UP000199225">
    <property type="component" value="Unassembled WGS sequence"/>
</dbReference>
<dbReference type="InterPro" id="IPR035093">
    <property type="entry name" value="RelE/ParE_toxin_dom_sf"/>
</dbReference>
<dbReference type="Pfam" id="PF15781">
    <property type="entry name" value="ParE-like_toxin"/>
    <property type="match status" value="1"/>
</dbReference>
<proteinExistence type="predicted"/>
<evidence type="ECO:0000313" key="2">
    <source>
        <dbReference type="Proteomes" id="UP000199225"/>
    </source>
</evidence>
<dbReference type="Gene3D" id="3.30.2310.20">
    <property type="entry name" value="RelE-like"/>
    <property type="match status" value="1"/>
</dbReference>
<organism evidence="1 2">
    <name type="scientific">Salimicrobium halophilum</name>
    <dbReference type="NCBI Taxonomy" id="86666"/>
    <lineage>
        <taxon>Bacteria</taxon>
        <taxon>Bacillati</taxon>
        <taxon>Bacillota</taxon>
        <taxon>Bacilli</taxon>
        <taxon>Bacillales</taxon>
        <taxon>Bacillaceae</taxon>
        <taxon>Salimicrobium</taxon>
    </lineage>
</organism>
<dbReference type="EMBL" id="FNEV01000013">
    <property type="protein sequence ID" value="SDJ73801.1"/>
    <property type="molecule type" value="Genomic_DNA"/>
</dbReference>
<dbReference type="InterPro" id="IPR031552">
    <property type="entry name" value="ParE-like_toxin"/>
</dbReference>
<evidence type="ECO:0000313" key="1">
    <source>
        <dbReference type="EMBL" id="SDJ73801.1"/>
    </source>
</evidence>